<evidence type="ECO:0000313" key="1">
    <source>
        <dbReference type="EMBL" id="QJA54382.1"/>
    </source>
</evidence>
<dbReference type="EMBL" id="MT142039">
    <property type="protein sequence ID" value="QJA73613.1"/>
    <property type="molecule type" value="Genomic_DNA"/>
</dbReference>
<protein>
    <recommendedName>
        <fullName evidence="5">Tail protein</fullName>
    </recommendedName>
</protein>
<dbReference type="EMBL" id="MT142588">
    <property type="protein sequence ID" value="QJA85670.1"/>
    <property type="molecule type" value="Genomic_DNA"/>
</dbReference>
<dbReference type="Gene3D" id="2.60.120.260">
    <property type="entry name" value="Galactose-binding domain-like"/>
    <property type="match status" value="1"/>
</dbReference>
<evidence type="ECO:0000313" key="3">
    <source>
        <dbReference type="EMBL" id="QJA85670.1"/>
    </source>
</evidence>
<name>A0A6H2A3S9_9ZZZZ</name>
<dbReference type="EMBL" id="MT144958">
    <property type="protein sequence ID" value="QJI01887.1"/>
    <property type="molecule type" value="Genomic_DNA"/>
</dbReference>
<evidence type="ECO:0000313" key="4">
    <source>
        <dbReference type="EMBL" id="QJI01887.1"/>
    </source>
</evidence>
<dbReference type="AlphaFoldDB" id="A0A6H2A3S9"/>
<evidence type="ECO:0000313" key="2">
    <source>
        <dbReference type="EMBL" id="QJA73613.1"/>
    </source>
</evidence>
<gene>
    <name evidence="2" type="ORF">MM415A02299_0014</name>
    <name evidence="3" type="ORF">MM415B02189_0014</name>
    <name evidence="1" type="ORF">TM448A04664_0013</name>
    <name evidence="4" type="ORF">TM448B02821_0012</name>
</gene>
<evidence type="ECO:0008006" key="5">
    <source>
        <dbReference type="Google" id="ProtNLM"/>
    </source>
</evidence>
<accession>A0A6H2A3S9</accession>
<reference evidence="1" key="1">
    <citation type="submission" date="2020-03" db="EMBL/GenBank/DDBJ databases">
        <title>The deep terrestrial virosphere.</title>
        <authorList>
            <person name="Holmfeldt K."/>
            <person name="Nilsson E."/>
            <person name="Simone D."/>
            <person name="Lopez-Fernandez M."/>
            <person name="Wu X."/>
            <person name="de Brujin I."/>
            <person name="Lundin D."/>
            <person name="Andersson A."/>
            <person name="Bertilsson S."/>
            <person name="Dopson M."/>
        </authorList>
    </citation>
    <scope>NUCLEOTIDE SEQUENCE</scope>
    <source>
        <strain evidence="2">MM415A02299</strain>
        <strain evidence="3">MM415B02189</strain>
        <strain evidence="1">TM448A04664</strain>
        <strain evidence="4">TM448B02821</strain>
    </source>
</reference>
<organism evidence="1">
    <name type="scientific">viral metagenome</name>
    <dbReference type="NCBI Taxonomy" id="1070528"/>
    <lineage>
        <taxon>unclassified sequences</taxon>
        <taxon>metagenomes</taxon>
        <taxon>organismal metagenomes</taxon>
    </lineage>
</organism>
<proteinExistence type="predicted"/>
<dbReference type="EMBL" id="MT144501">
    <property type="protein sequence ID" value="QJA54382.1"/>
    <property type="molecule type" value="Genomic_DNA"/>
</dbReference>
<sequence>MSIPSITNPGFEDGTLPWAGSIAQSNTYVHEGSWSGAILTNDSTVTGYQDISWDANYQSGTFTFQMYTRGRSSIASNGKLGIYDGLTTTYGDAYMGASFTLVTVTKKLAYNATGLRLICWASSAQEQVETTSFDDATLTATLYKGQRVIFII</sequence>